<dbReference type="GO" id="GO:0008270">
    <property type="term" value="F:zinc ion binding"/>
    <property type="evidence" value="ECO:0007669"/>
    <property type="project" value="InterPro"/>
</dbReference>
<feature type="domain" description="Peptidase metallopeptidase" evidence="5">
    <location>
        <begin position="15"/>
        <end position="173"/>
    </location>
</feature>
<comment type="caution">
    <text evidence="6">The sequence shown here is derived from an EMBL/GenBank/DDBJ whole genome shotgun (WGS) entry which is preliminary data.</text>
</comment>
<reference evidence="6" key="2">
    <citation type="journal article" date="2021" name="PeerJ">
        <title>Extensive microbial diversity within the chicken gut microbiome revealed by metagenomics and culture.</title>
        <authorList>
            <person name="Gilroy R."/>
            <person name="Ravi A."/>
            <person name="Getino M."/>
            <person name="Pursley I."/>
            <person name="Horton D.L."/>
            <person name="Alikhan N.F."/>
            <person name="Baker D."/>
            <person name="Gharbi K."/>
            <person name="Hall N."/>
            <person name="Watson M."/>
            <person name="Adriaenssens E.M."/>
            <person name="Foster-Nyarko E."/>
            <person name="Jarju S."/>
            <person name="Secka A."/>
            <person name="Antonio M."/>
            <person name="Oren A."/>
            <person name="Chaudhuri R.R."/>
            <person name="La Ragione R."/>
            <person name="Hildebrand F."/>
            <person name="Pallen M.J."/>
        </authorList>
    </citation>
    <scope>NUCLEOTIDE SEQUENCE</scope>
    <source>
        <strain evidence="6">10192</strain>
    </source>
</reference>
<organism evidence="6 7">
    <name type="scientific">Candidatus Scatousia excrementipullorum</name>
    <dbReference type="NCBI Taxonomy" id="2840936"/>
    <lineage>
        <taxon>Bacteria</taxon>
        <taxon>Candidatus Scatousia</taxon>
    </lineage>
</organism>
<evidence type="ECO:0000313" key="7">
    <source>
        <dbReference type="Proteomes" id="UP000823632"/>
    </source>
</evidence>
<evidence type="ECO:0000256" key="2">
    <source>
        <dbReference type="ARBA" id="ARBA00022723"/>
    </source>
</evidence>
<keyword evidence="2" id="KW-0479">Metal-binding</keyword>
<evidence type="ECO:0000256" key="4">
    <source>
        <dbReference type="ARBA" id="ARBA00022833"/>
    </source>
</evidence>
<dbReference type="SUPFAM" id="SSF55486">
    <property type="entry name" value="Metalloproteases ('zincins'), catalytic domain"/>
    <property type="match status" value="1"/>
</dbReference>
<dbReference type="Pfam" id="PF00413">
    <property type="entry name" value="Peptidase_M10"/>
    <property type="match status" value="1"/>
</dbReference>
<proteinExistence type="predicted"/>
<keyword evidence="1" id="KW-0645">Protease</keyword>
<accession>A0A9D9DQT0</accession>
<dbReference type="GO" id="GO:0031012">
    <property type="term" value="C:extracellular matrix"/>
    <property type="evidence" value="ECO:0007669"/>
    <property type="project" value="InterPro"/>
</dbReference>
<evidence type="ECO:0000313" key="6">
    <source>
        <dbReference type="EMBL" id="MBO8431083.1"/>
    </source>
</evidence>
<evidence type="ECO:0000256" key="3">
    <source>
        <dbReference type="ARBA" id="ARBA00022801"/>
    </source>
</evidence>
<evidence type="ECO:0000259" key="5">
    <source>
        <dbReference type="SMART" id="SM00235"/>
    </source>
</evidence>
<dbReference type="InterPro" id="IPR006026">
    <property type="entry name" value="Peptidase_Metallo"/>
</dbReference>
<keyword evidence="6" id="KW-0482">Metalloprotease</keyword>
<keyword evidence="3" id="KW-0378">Hydrolase</keyword>
<reference evidence="6" key="1">
    <citation type="submission" date="2020-10" db="EMBL/GenBank/DDBJ databases">
        <authorList>
            <person name="Gilroy R."/>
        </authorList>
    </citation>
    <scope>NUCLEOTIDE SEQUENCE</scope>
    <source>
        <strain evidence="6">10192</strain>
    </source>
</reference>
<evidence type="ECO:0000256" key="1">
    <source>
        <dbReference type="ARBA" id="ARBA00022670"/>
    </source>
</evidence>
<dbReference type="InterPro" id="IPR021190">
    <property type="entry name" value="Pept_M10A"/>
</dbReference>
<dbReference type="Gene3D" id="3.40.390.10">
    <property type="entry name" value="Collagenase (Catalytic Domain)"/>
    <property type="match status" value="1"/>
</dbReference>
<gene>
    <name evidence="6" type="ORF">IAC76_06810</name>
</gene>
<keyword evidence="4" id="KW-0862">Zinc</keyword>
<dbReference type="EMBL" id="JADIND010000148">
    <property type="protein sequence ID" value="MBO8431083.1"/>
    <property type="molecule type" value="Genomic_DNA"/>
</dbReference>
<sequence length="263" mass="30398">MQSKTYVSQSLKNGKLMRWTYMPLKVFIAPMKFYSKQGQDYKYRDMVKRAMNEWQTATKGKVSFTVVQTLLESNVNVDWKRVERKALGHCYFSYDNANRLFGAEVSIGLSDGLVHGDYADENEVYHTILHEIGHAIGLGHSPYKTDIMYTPHQRGVHKVSAGDVLTVNWLYNLPQGATTEEIASKYQMGGSNIDDIIYKVMHRDTPGEFEKVKNSIKIPKRDLLEEQENIALLRKYHMALQNVSINEEMRKFFLNNKPPKRPQ</sequence>
<name>A0A9D9DQT0_9BACT</name>
<dbReference type="PRINTS" id="PR00138">
    <property type="entry name" value="MATRIXIN"/>
</dbReference>
<dbReference type="GO" id="GO:0006508">
    <property type="term" value="P:proteolysis"/>
    <property type="evidence" value="ECO:0007669"/>
    <property type="project" value="UniProtKB-KW"/>
</dbReference>
<dbReference type="GO" id="GO:0004222">
    <property type="term" value="F:metalloendopeptidase activity"/>
    <property type="evidence" value="ECO:0007669"/>
    <property type="project" value="InterPro"/>
</dbReference>
<protein>
    <submittedName>
        <fullName evidence="6">Matrixin family metalloprotease</fullName>
    </submittedName>
</protein>
<dbReference type="AlphaFoldDB" id="A0A9D9DQT0"/>
<dbReference type="Proteomes" id="UP000823632">
    <property type="component" value="Unassembled WGS sequence"/>
</dbReference>
<dbReference type="InterPro" id="IPR001818">
    <property type="entry name" value="Pept_M10_metallopeptidase"/>
</dbReference>
<dbReference type="SMART" id="SM00235">
    <property type="entry name" value="ZnMc"/>
    <property type="match status" value="1"/>
</dbReference>
<dbReference type="InterPro" id="IPR024079">
    <property type="entry name" value="MetalloPept_cat_dom_sf"/>
</dbReference>